<sequence length="454" mass="51982">MNPSYNITVTFTASKTLILPASARHETNHDITEVIFGTAASSCFVEFQELNGAIKISKDLMDDLLLPLGKTQLILHQNTVYLGPLIGIFTAGFTGSILRPIGNRSLFFAKYLTAQKSAGLFAYVFGAHHIDWETGIVNGFTFDDDGWRQFKIPLPNVVYDRLPNREIEEHHALKMVKRRLRTEYGIPWFNPGFFDKWTIHQLLLPHAETALYLPETKLAPSKEEIEVMLHRHNSVYLKPRNGSLGLGVFQLIYSPDEQTYYCRYRSDQEDNILRKYRSLDQFFMYSFGSRKMDDYLLQERIKLIRIDQQQIDFRVHTNKDSQGRFHVTAIAAKMAGKGCVTTHVDNGGMIKTLEELFEQEDERNQAFHSLTLAALVLSEKIDQSIEGFIGEIGFDLGIDACKNVWLFEANSKPGRSIFSHPALKEEDLHSRKLSLQYALYLTKIAIEEPEALYE</sequence>
<reference evidence="2" key="1">
    <citation type="journal article" date="2025" name="Aquaculture">
        <title>Assessment of the bioflocculant production and safety properties of Metabacillus hrfriensis sp. nov. based on phenotypic and whole-genome sequencing analysis.</title>
        <authorList>
            <person name="Zhang R."/>
            <person name="Zhao Z."/>
            <person name="Luo L."/>
            <person name="Wang S."/>
            <person name="Guo K."/>
            <person name="Xu W."/>
        </authorList>
    </citation>
    <scope>NUCLEOTIDE SEQUENCE [LARGE SCALE GENOMIC DNA]</scope>
    <source>
        <strain evidence="2">CT-WN-B3</strain>
    </source>
</reference>
<gene>
    <name evidence="1" type="ORF">QLQ22_04835</name>
</gene>
<keyword evidence="2" id="KW-1185">Reference proteome</keyword>
<organism evidence="1 2">
    <name type="scientific">Metabacillus hrfriensis</name>
    <dbReference type="NCBI Taxonomy" id="3048891"/>
    <lineage>
        <taxon>Bacteria</taxon>
        <taxon>Bacillati</taxon>
        <taxon>Bacillota</taxon>
        <taxon>Bacilli</taxon>
        <taxon>Bacillales</taxon>
        <taxon>Bacillaceae</taxon>
        <taxon>Metabacillus</taxon>
    </lineage>
</organism>
<accession>A0ACD4RDV2</accession>
<proteinExistence type="predicted"/>
<dbReference type="Proteomes" id="UP001226091">
    <property type="component" value="Chromosome"/>
</dbReference>
<name>A0ACD4RDV2_9BACI</name>
<dbReference type="EMBL" id="CP126116">
    <property type="protein sequence ID" value="WHZ58676.1"/>
    <property type="molecule type" value="Genomic_DNA"/>
</dbReference>
<evidence type="ECO:0000313" key="2">
    <source>
        <dbReference type="Proteomes" id="UP001226091"/>
    </source>
</evidence>
<protein>
    <submittedName>
        <fullName evidence="1">YheC/YheD family protein</fullName>
    </submittedName>
</protein>
<evidence type="ECO:0000313" key="1">
    <source>
        <dbReference type="EMBL" id="WHZ58676.1"/>
    </source>
</evidence>